<dbReference type="PANTHER" id="PTHR43640">
    <property type="entry name" value="OS07G0260300 PROTEIN"/>
    <property type="match status" value="1"/>
</dbReference>
<reference evidence="2" key="1">
    <citation type="journal article" date="2014" name="Genome Biol. Evol.">
        <title>Pangenome evidence for extensive interdomain horizontal transfer affecting lineage core and shell genes in uncultured planktonic thaumarchaeota and euryarchaeota.</title>
        <authorList>
            <person name="Deschamps P."/>
            <person name="Zivanovic Y."/>
            <person name="Moreira D."/>
            <person name="Rodriguez-Valera F."/>
            <person name="Lopez-Garcia P."/>
        </authorList>
    </citation>
    <scope>NUCLEOTIDE SEQUENCE</scope>
</reference>
<dbReference type="PROSITE" id="PS51352">
    <property type="entry name" value="THIOREDOXIN_2"/>
    <property type="match status" value="1"/>
</dbReference>
<sequence length="181" mass="19542">MAFNVGNQAPDFTLPNAHPSMGAPEMNLGDVMGERGAIVVFSCLHCPYVVGNIGRIEGLAQRAGENGLGFVAINSNAANPDYASDSAQRTTEACERGVPYPFLIDTDQSVSKAWGAERTPEFYLLDESGSLVYRGRYDDSPTNPQMATTSDMMDALDQYLAGETVQNPQTDSIGCSVKWIY</sequence>
<evidence type="ECO:0000259" key="1">
    <source>
        <dbReference type="PROSITE" id="PS51352"/>
    </source>
</evidence>
<organism evidence="2">
    <name type="scientific">uncultured marine group II/III euryarchaeote AD1000_30_D02</name>
    <dbReference type="NCBI Taxonomy" id="1457751"/>
    <lineage>
        <taxon>Archaea</taxon>
        <taxon>Methanobacteriati</taxon>
        <taxon>Methanobacteriota</taxon>
        <taxon>environmental samples</taxon>
    </lineage>
</organism>
<proteinExistence type="predicted"/>
<protein>
    <submittedName>
        <fullName evidence="2">AhpC/TSA family antioxidant</fullName>
    </submittedName>
</protein>
<feature type="domain" description="Thioredoxin" evidence="1">
    <location>
        <begin position="3"/>
        <end position="161"/>
    </location>
</feature>
<dbReference type="Pfam" id="PF08534">
    <property type="entry name" value="Redoxin"/>
    <property type="match status" value="1"/>
</dbReference>
<dbReference type="GO" id="GO:0016491">
    <property type="term" value="F:oxidoreductase activity"/>
    <property type="evidence" value="ECO:0007669"/>
    <property type="project" value="InterPro"/>
</dbReference>
<dbReference type="InterPro" id="IPR013740">
    <property type="entry name" value="Redoxin"/>
</dbReference>
<dbReference type="EMBL" id="KF900381">
    <property type="protein sequence ID" value="AIE92952.1"/>
    <property type="molecule type" value="Genomic_DNA"/>
</dbReference>
<dbReference type="InterPro" id="IPR047262">
    <property type="entry name" value="PRX-like1"/>
</dbReference>
<dbReference type="Gene3D" id="3.40.30.10">
    <property type="entry name" value="Glutaredoxin"/>
    <property type="match status" value="1"/>
</dbReference>
<dbReference type="InterPro" id="IPR036249">
    <property type="entry name" value="Thioredoxin-like_sf"/>
</dbReference>
<dbReference type="CDD" id="cd02969">
    <property type="entry name" value="PRX_like1"/>
    <property type="match status" value="1"/>
</dbReference>
<name>A0A075FTM8_9EURY</name>
<dbReference type="PANTHER" id="PTHR43640:SF1">
    <property type="entry name" value="THIOREDOXIN-DEPENDENT PEROXIREDOXIN"/>
    <property type="match status" value="1"/>
</dbReference>
<dbReference type="AlphaFoldDB" id="A0A075FTM8"/>
<dbReference type="InterPro" id="IPR013766">
    <property type="entry name" value="Thioredoxin_domain"/>
</dbReference>
<accession>A0A075FTM8</accession>
<evidence type="ECO:0000313" key="2">
    <source>
        <dbReference type="EMBL" id="AIE92952.1"/>
    </source>
</evidence>
<dbReference type="SUPFAM" id="SSF52833">
    <property type="entry name" value="Thioredoxin-like"/>
    <property type="match status" value="1"/>
</dbReference>